<reference evidence="2" key="3">
    <citation type="submission" date="2010-09" db="EMBL/GenBank/DDBJ databases">
        <title>Annotation of Gaeumannomyces graminis var. tritici R3-111a-1.</title>
        <authorList>
            <consortium name="The Broad Institute Genome Sequencing Platform"/>
            <person name="Ma L.-J."/>
            <person name="Dead R."/>
            <person name="Young S.K."/>
            <person name="Zeng Q."/>
            <person name="Gargeya S."/>
            <person name="Fitzgerald M."/>
            <person name="Haas B."/>
            <person name="Abouelleil A."/>
            <person name="Alvarado L."/>
            <person name="Arachchi H.M."/>
            <person name="Berlin A."/>
            <person name="Brown A."/>
            <person name="Chapman S.B."/>
            <person name="Chen Z."/>
            <person name="Dunbar C."/>
            <person name="Freedman E."/>
            <person name="Gearin G."/>
            <person name="Gellesch M."/>
            <person name="Goldberg J."/>
            <person name="Griggs A."/>
            <person name="Gujja S."/>
            <person name="Heiman D."/>
            <person name="Howarth C."/>
            <person name="Larson L."/>
            <person name="Lui A."/>
            <person name="MacDonald P.J.P."/>
            <person name="Mehta T."/>
            <person name="Montmayeur A."/>
            <person name="Murphy C."/>
            <person name="Neiman D."/>
            <person name="Pearson M."/>
            <person name="Priest M."/>
            <person name="Roberts A."/>
            <person name="Saif S."/>
            <person name="Shea T."/>
            <person name="Shenoy N."/>
            <person name="Sisk P."/>
            <person name="Stolte C."/>
            <person name="Sykes S."/>
            <person name="Yandava C."/>
            <person name="Wortman J."/>
            <person name="Nusbaum C."/>
            <person name="Birren B."/>
        </authorList>
    </citation>
    <scope>NUCLEOTIDE SEQUENCE</scope>
    <source>
        <strain evidence="2">R3-111a-1</strain>
    </source>
</reference>
<feature type="compositionally biased region" description="Basic and acidic residues" evidence="1">
    <location>
        <begin position="789"/>
        <end position="824"/>
    </location>
</feature>
<feature type="compositionally biased region" description="Low complexity" evidence="1">
    <location>
        <begin position="432"/>
        <end position="450"/>
    </location>
</feature>
<feature type="compositionally biased region" description="Basic and acidic residues" evidence="1">
    <location>
        <begin position="237"/>
        <end position="251"/>
    </location>
</feature>
<accession>J3NKJ8</accession>
<evidence type="ECO:0000256" key="1">
    <source>
        <dbReference type="SAM" id="MobiDB-lite"/>
    </source>
</evidence>
<reference evidence="4" key="1">
    <citation type="submission" date="2010-07" db="EMBL/GenBank/DDBJ databases">
        <title>The genome sequence of Gaeumannomyces graminis var. tritici strain R3-111a-1.</title>
        <authorList>
            <consortium name="The Broad Institute Genome Sequencing Platform"/>
            <person name="Ma L.-J."/>
            <person name="Dead R."/>
            <person name="Young S."/>
            <person name="Zeng Q."/>
            <person name="Koehrsen M."/>
            <person name="Alvarado L."/>
            <person name="Berlin A."/>
            <person name="Chapman S.B."/>
            <person name="Chen Z."/>
            <person name="Freedman E."/>
            <person name="Gellesch M."/>
            <person name="Goldberg J."/>
            <person name="Griggs A."/>
            <person name="Gujja S."/>
            <person name="Heilman E.R."/>
            <person name="Heiman D."/>
            <person name="Hepburn T."/>
            <person name="Howarth C."/>
            <person name="Jen D."/>
            <person name="Larson L."/>
            <person name="Mehta T."/>
            <person name="Neiman D."/>
            <person name="Pearson M."/>
            <person name="Roberts A."/>
            <person name="Saif S."/>
            <person name="Shea T."/>
            <person name="Shenoy N."/>
            <person name="Sisk P."/>
            <person name="Stolte C."/>
            <person name="Sykes S."/>
            <person name="Walk T."/>
            <person name="White J."/>
            <person name="Yandava C."/>
            <person name="Haas B."/>
            <person name="Nusbaum C."/>
            <person name="Birren B."/>
        </authorList>
    </citation>
    <scope>NUCLEOTIDE SEQUENCE [LARGE SCALE GENOMIC DNA]</scope>
    <source>
        <strain evidence="4">R3-111a-1</strain>
    </source>
</reference>
<evidence type="ECO:0000313" key="4">
    <source>
        <dbReference type="Proteomes" id="UP000006039"/>
    </source>
</evidence>
<dbReference type="RefSeq" id="XP_009217824.1">
    <property type="nucleotide sequence ID" value="XM_009219560.1"/>
</dbReference>
<feature type="region of interest" description="Disordered" evidence="1">
    <location>
        <begin position="302"/>
        <end position="584"/>
    </location>
</feature>
<feature type="compositionally biased region" description="Pro residues" evidence="1">
    <location>
        <begin position="421"/>
        <end position="431"/>
    </location>
</feature>
<keyword evidence="4" id="KW-1185">Reference proteome</keyword>
<gene>
    <name evidence="3" type="primary">20342247</name>
    <name evidence="2" type="ORF">GGTG_01789</name>
</gene>
<feature type="compositionally biased region" description="Pro residues" evidence="1">
    <location>
        <begin position="356"/>
        <end position="365"/>
    </location>
</feature>
<feature type="compositionally biased region" description="Polar residues" evidence="1">
    <location>
        <begin position="516"/>
        <end position="531"/>
    </location>
</feature>
<reference evidence="3" key="5">
    <citation type="submission" date="2018-04" db="UniProtKB">
        <authorList>
            <consortium name="EnsemblFungi"/>
        </authorList>
    </citation>
    <scope>IDENTIFICATION</scope>
    <source>
        <strain evidence="3">R3-111a-1</strain>
    </source>
</reference>
<sequence length="878" mass="95768">MTNRDHYTAGSMRVNEQGYEGVSQAPLPRPAGVPGVPRPPQAHPGVGPGPRAMPPQGVPVAGPHAHHPQATGRGAAASAAAAAAAAAAAGAARVPAATPGPRVRPLHETCDLREQFLTPEDLRDSFTQYIVFRFEKIPDEDRYDADGQAREEGSTWLYARRTRVCDREQRDILGEIRDIARSSTEPFAARRKALSNEQRRQVENTLEELLQDEPDPARFETTLVQLDEKFETLTDKERREYDRRRGRRSETYRTTSSGAQVKRKKKKRVAITAYYKRSPKPDVDIGQLIKERQAELLAQTPGGAQLPPVHQQRQRQQQQQQQDAHGFPTATAPPQPRVYNGQGEGYATTQANAAPRAPPMPPPYAGAPGYPGQQQQQPPHGQLPPRPVVGAQSAHPANAQHGAPGGGVNAAAVNSGGVHSYPPPHVPPPPVQRGHPQGATHAGNAAPQAAHGGGGGGGGDNRRRSTSRHHSQPHDRHRRPQGYRGHAERDDLSSSVDSASECGSVYSESTDEDQSTECTSDDQASMISSDRPSPKRRHQRHESSHQVRRRRPSLHQVYDRRPYRSGGHGGRRYSTGGQTAAGGGSGVGYGYVQPSAPPPPLIFNAQQPVQPTFVPSGGAVPVTVVQTPTTAAHPQQQPMDPAGSSLELANEQIRDAFDIVYIKGLAEGRRQQAASETMYVAASAAARQQPRAYHPRHPPSPASTSAGLGGARYADAAEVDGERRRVDRLEQIVKNLKIDTHDPDRDMRRDREDGDERRYGEGTRYHWSGGGRRDGYGGGGASPRYGIYEQDRDDARRHRELRRGGGDVDGRERERERERFDRRPSPHGQPWPTSPDRREGFMYGVGRDSWADLGGGSGHGAGYSPGMRRRGDRGYYPG</sequence>
<reference evidence="3" key="4">
    <citation type="journal article" date="2015" name="G3 (Bethesda)">
        <title>Genome sequences of three phytopathogenic species of the Magnaporthaceae family of fungi.</title>
        <authorList>
            <person name="Okagaki L.H."/>
            <person name="Nunes C.C."/>
            <person name="Sailsbery J."/>
            <person name="Clay B."/>
            <person name="Brown D."/>
            <person name="John T."/>
            <person name="Oh Y."/>
            <person name="Young N."/>
            <person name="Fitzgerald M."/>
            <person name="Haas B.J."/>
            <person name="Zeng Q."/>
            <person name="Young S."/>
            <person name="Adiconis X."/>
            <person name="Fan L."/>
            <person name="Levin J.Z."/>
            <person name="Mitchell T.K."/>
            <person name="Okubara P.A."/>
            <person name="Farman M.L."/>
            <person name="Kohn L.M."/>
            <person name="Birren B."/>
            <person name="Ma L.-J."/>
            <person name="Dean R.A."/>
        </authorList>
    </citation>
    <scope>NUCLEOTIDE SEQUENCE</scope>
    <source>
        <strain evidence="3">R3-111a-1</strain>
    </source>
</reference>
<feature type="compositionally biased region" description="Basic and acidic residues" evidence="1">
    <location>
        <begin position="720"/>
        <end position="764"/>
    </location>
</feature>
<name>J3NKJ8_GAET3</name>
<feature type="region of interest" description="Disordered" evidence="1">
    <location>
        <begin position="687"/>
        <end position="878"/>
    </location>
</feature>
<dbReference type="HOGENOM" id="CLU_327614_0_0_1"/>
<evidence type="ECO:0000313" key="2">
    <source>
        <dbReference type="EMBL" id="EJT81815.1"/>
    </source>
</evidence>
<dbReference type="eggNOG" id="ENOG502RS2E">
    <property type="taxonomic scope" value="Eukaryota"/>
</dbReference>
<dbReference type="Proteomes" id="UP000006039">
    <property type="component" value="Unassembled WGS sequence"/>
</dbReference>
<feature type="compositionally biased region" description="Basic residues" evidence="1">
    <location>
        <begin position="534"/>
        <end position="553"/>
    </location>
</feature>
<feature type="compositionally biased region" description="Basic residues" evidence="1">
    <location>
        <begin position="464"/>
        <end position="481"/>
    </location>
</feature>
<organism evidence="2">
    <name type="scientific">Gaeumannomyces tritici (strain R3-111a-1)</name>
    <name type="common">Wheat and barley take-all root rot fungus</name>
    <name type="synonym">Gaeumannomyces graminis var. tritici</name>
    <dbReference type="NCBI Taxonomy" id="644352"/>
    <lineage>
        <taxon>Eukaryota</taxon>
        <taxon>Fungi</taxon>
        <taxon>Dikarya</taxon>
        <taxon>Ascomycota</taxon>
        <taxon>Pezizomycotina</taxon>
        <taxon>Sordariomycetes</taxon>
        <taxon>Sordariomycetidae</taxon>
        <taxon>Magnaporthales</taxon>
        <taxon>Magnaporthaceae</taxon>
        <taxon>Gaeumannomyces</taxon>
    </lineage>
</organism>
<feature type="compositionally biased region" description="Pro residues" evidence="1">
    <location>
        <begin position="27"/>
        <end position="42"/>
    </location>
</feature>
<dbReference type="EnsemblFungi" id="EJT81815">
    <property type="protein sequence ID" value="EJT81815"/>
    <property type="gene ID" value="GGTG_01789"/>
</dbReference>
<feature type="region of interest" description="Disordered" evidence="1">
    <location>
        <begin position="1"/>
        <end position="76"/>
    </location>
</feature>
<feature type="compositionally biased region" description="Low complexity" evidence="1">
    <location>
        <begin position="409"/>
        <end position="418"/>
    </location>
</feature>
<protein>
    <submittedName>
        <fullName evidence="2 3">Uncharacterized protein</fullName>
    </submittedName>
</protein>
<feature type="region of interest" description="Disordered" evidence="1">
    <location>
        <begin position="237"/>
        <end position="266"/>
    </location>
</feature>
<dbReference type="OrthoDB" id="3440029at2759"/>
<feature type="compositionally biased region" description="Gly residues" evidence="1">
    <location>
        <begin position="853"/>
        <end position="863"/>
    </location>
</feature>
<reference evidence="2" key="2">
    <citation type="submission" date="2010-07" db="EMBL/GenBank/DDBJ databases">
        <authorList>
            <consortium name="The Broad Institute Genome Sequencing Platform"/>
            <consortium name="Broad Institute Genome Sequencing Center for Infectious Disease"/>
            <person name="Ma L.-J."/>
            <person name="Dead R."/>
            <person name="Young S."/>
            <person name="Zeng Q."/>
            <person name="Koehrsen M."/>
            <person name="Alvarado L."/>
            <person name="Berlin A."/>
            <person name="Chapman S.B."/>
            <person name="Chen Z."/>
            <person name="Freedman E."/>
            <person name="Gellesch M."/>
            <person name="Goldberg J."/>
            <person name="Griggs A."/>
            <person name="Gujja S."/>
            <person name="Heilman E.R."/>
            <person name="Heiman D."/>
            <person name="Hepburn T."/>
            <person name="Howarth C."/>
            <person name="Jen D."/>
            <person name="Larson L."/>
            <person name="Mehta T."/>
            <person name="Neiman D."/>
            <person name="Pearson M."/>
            <person name="Roberts A."/>
            <person name="Saif S."/>
            <person name="Shea T."/>
            <person name="Shenoy N."/>
            <person name="Sisk P."/>
            <person name="Stolte C."/>
            <person name="Sykes S."/>
            <person name="Walk T."/>
            <person name="White J."/>
            <person name="Yandava C."/>
            <person name="Haas B."/>
            <person name="Nusbaum C."/>
            <person name="Birren B."/>
        </authorList>
    </citation>
    <scope>NUCLEOTIDE SEQUENCE</scope>
    <source>
        <strain evidence="2">R3-111a-1</strain>
    </source>
</reference>
<dbReference type="STRING" id="644352.J3NKJ8"/>
<dbReference type="VEuPathDB" id="FungiDB:GGTG_01789"/>
<proteinExistence type="predicted"/>
<dbReference type="GeneID" id="20342247"/>
<feature type="compositionally biased region" description="Low complexity" evidence="1">
    <location>
        <begin position="366"/>
        <end position="380"/>
    </location>
</feature>
<evidence type="ECO:0000313" key="3">
    <source>
        <dbReference type="EnsemblFungi" id="EJT81815"/>
    </source>
</evidence>
<dbReference type="EMBL" id="GL385395">
    <property type="protein sequence ID" value="EJT81815.1"/>
    <property type="molecule type" value="Genomic_DNA"/>
</dbReference>
<dbReference type="AlphaFoldDB" id="J3NKJ8"/>